<dbReference type="Gene3D" id="3.40.630.30">
    <property type="match status" value="1"/>
</dbReference>
<name>A0A951QA11_9CYAN</name>
<gene>
    <name evidence="4" type="ORF">KME15_02470</name>
</gene>
<dbReference type="AlphaFoldDB" id="A0A951QA11"/>
<dbReference type="CDD" id="cd04301">
    <property type="entry name" value="NAT_SF"/>
    <property type="match status" value="1"/>
</dbReference>
<feature type="domain" description="N-acetyltransferase" evidence="3">
    <location>
        <begin position="13"/>
        <end position="157"/>
    </location>
</feature>
<dbReference type="PANTHER" id="PTHR43626:SF4">
    <property type="entry name" value="GCN5-RELATED N-ACETYLTRANSFERASE 2, CHLOROPLASTIC"/>
    <property type="match status" value="1"/>
</dbReference>
<evidence type="ECO:0000259" key="3">
    <source>
        <dbReference type="PROSITE" id="PS51186"/>
    </source>
</evidence>
<keyword evidence="1" id="KW-0808">Transferase</keyword>
<dbReference type="PANTHER" id="PTHR43626">
    <property type="entry name" value="ACYL-COA N-ACYLTRANSFERASE"/>
    <property type="match status" value="1"/>
</dbReference>
<dbReference type="EMBL" id="JAHHHD010000002">
    <property type="protein sequence ID" value="MBW4657513.1"/>
    <property type="molecule type" value="Genomic_DNA"/>
</dbReference>
<dbReference type="InterPro" id="IPR045039">
    <property type="entry name" value="NSI-like"/>
</dbReference>
<dbReference type="InterPro" id="IPR016181">
    <property type="entry name" value="Acyl_CoA_acyltransferase"/>
</dbReference>
<dbReference type="Pfam" id="PF13508">
    <property type="entry name" value="Acetyltransf_7"/>
    <property type="match status" value="1"/>
</dbReference>
<evidence type="ECO:0000256" key="1">
    <source>
        <dbReference type="ARBA" id="ARBA00022679"/>
    </source>
</evidence>
<reference evidence="4" key="2">
    <citation type="journal article" date="2022" name="Microbiol. Resour. Announc.">
        <title>Metagenome Sequencing to Explore Phylogenomics of Terrestrial Cyanobacteria.</title>
        <authorList>
            <person name="Ward R.D."/>
            <person name="Stajich J.E."/>
            <person name="Johansen J.R."/>
            <person name="Huntemann M."/>
            <person name="Clum A."/>
            <person name="Foster B."/>
            <person name="Foster B."/>
            <person name="Roux S."/>
            <person name="Palaniappan K."/>
            <person name="Varghese N."/>
            <person name="Mukherjee S."/>
            <person name="Reddy T.B.K."/>
            <person name="Daum C."/>
            <person name="Copeland A."/>
            <person name="Chen I.A."/>
            <person name="Ivanova N.N."/>
            <person name="Kyrpides N.C."/>
            <person name="Shapiro N."/>
            <person name="Eloe-Fadrosh E.A."/>
            <person name="Pietrasiak N."/>
        </authorList>
    </citation>
    <scope>NUCLEOTIDE SEQUENCE</scope>
    <source>
        <strain evidence="4">UHER 2000/2452</strain>
    </source>
</reference>
<dbReference type="InterPro" id="IPR000182">
    <property type="entry name" value="GNAT_dom"/>
</dbReference>
<dbReference type="SUPFAM" id="SSF55729">
    <property type="entry name" value="Acyl-CoA N-acyltransferases (Nat)"/>
    <property type="match status" value="1"/>
</dbReference>
<evidence type="ECO:0000313" key="4">
    <source>
        <dbReference type="EMBL" id="MBW4657513.1"/>
    </source>
</evidence>
<evidence type="ECO:0000256" key="2">
    <source>
        <dbReference type="ARBA" id="ARBA00023315"/>
    </source>
</evidence>
<dbReference type="GO" id="GO:0008080">
    <property type="term" value="F:N-acetyltransferase activity"/>
    <property type="evidence" value="ECO:0007669"/>
    <property type="project" value="InterPro"/>
</dbReference>
<comment type="caution">
    <text evidence="4">The sequence shown here is derived from an EMBL/GenBank/DDBJ whole genome shotgun (WGS) entry which is preliminary data.</text>
</comment>
<reference evidence="4" key="1">
    <citation type="submission" date="2021-05" db="EMBL/GenBank/DDBJ databases">
        <authorList>
            <person name="Pietrasiak N."/>
            <person name="Ward R."/>
            <person name="Stajich J.E."/>
            <person name="Kurbessoian T."/>
        </authorList>
    </citation>
    <scope>NUCLEOTIDE SEQUENCE</scope>
    <source>
        <strain evidence="4">UHER 2000/2452</strain>
    </source>
</reference>
<dbReference type="GO" id="GO:0005737">
    <property type="term" value="C:cytoplasm"/>
    <property type="evidence" value="ECO:0007669"/>
    <property type="project" value="TreeGrafter"/>
</dbReference>
<proteinExistence type="predicted"/>
<organism evidence="4 5">
    <name type="scientific">Drouetiella hepatica Uher 2000/2452</name>
    <dbReference type="NCBI Taxonomy" id="904376"/>
    <lineage>
        <taxon>Bacteria</taxon>
        <taxon>Bacillati</taxon>
        <taxon>Cyanobacteriota</taxon>
        <taxon>Cyanophyceae</taxon>
        <taxon>Oculatellales</taxon>
        <taxon>Oculatellaceae</taxon>
        <taxon>Drouetiella</taxon>
    </lineage>
</organism>
<evidence type="ECO:0000313" key="5">
    <source>
        <dbReference type="Proteomes" id="UP000757435"/>
    </source>
</evidence>
<dbReference type="PROSITE" id="PS51186">
    <property type="entry name" value="GNAT"/>
    <property type="match status" value="1"/>
</dbReference>
<keyword evidence="2" id="KW-0012">Acyltransferase</keyword>
<accession>A0A951QA11</accession>
<dbReference type="Proteomes" id="UP000757435">
    <property type="component" value="Unassembled WGS sequence"/>
</dbReference>
<sequence>MSASQVSASQVSASESSAREIDFNQLQALFQVTAFWASDRSLEDWATAIAHSKPVVTVWDGDRLIGFARATSDGIYRATIWDVVIHPDYQGAGLGRKLVETVLMHPHMNRVERVYLMTTHQQHFYERIGFECNSSTTMVLFNRQVSQAGLPVAEPHSAPQSASP</sequence>
<protein>
    <submittedName>
        <fullName evidence="4">GNAT family N-acetyltransferase</fullName>
    </submittedName>
</protein>